<evidence type="ECO:0000313" key="3">
    <source>
        <dbReference type="Proteomes" id="UP000265520"/>
    </source>
</evidence>
<evidence type="ECO:0000313" key="2">
    <source>
        <dbReference type="EMBL" id="MCI80535.1"/>
    </source>
</evidence>
<accession>A0A392V0N9</accession>
<protein>
    <submittedName>
        <fullName evidence="2">Uncharacterized protein</fullName>
    </submittedName>
</protein>
<sequence>MGECVAAEVDGINTLVPPTKKKRLTRSSTGRPLLQGGSAKNT</sequence>
<dbReference type="EMBL" id="LXQA010997989">
    <property type="protein sequence ID" value="MCI80535.1"/>
    <property type="molecule type" value="Genomic_DNA"/>
</dbReference>
<feature type="region of interest" description="Disordered" evidence="1">
    <location>
        <begin position="17"/>
        <end position="42"/>
    </location>
</feature>
<name>A0A392V0N9_9FABA</name>
<dbReference type="Proteomes" id="UP000265520">
    <property type="component" value="Unassembled WGS sequence"/>
</dbReference>
<feature type="non-terminal residue" evidence="2">
    <location>
        <position position="42"/>
    </location>
</feature>
<keyword evidence="3" id="KW-1185">Reference proteome</keyword>
<organism evidence="2 3">
    <name type="scientific">Trifolium medium</name>
    <dbReference type="NCBI Taxonomy" id="97028"/>
    <lineage>
        <taxon>Eukaryota</taxon>
        <taxon>Viridiplantae</taxon>
        <taxon>Streptophyta</taxon>
        <taxon>Embryophyta</taxon>
        <taxon>Tracheophyta</taxon>
        <taxon>Spermatophyta</taxon>
        <taxon>Magnoliopsida</taxon>
        <taxon>eudicotyledons</taxon>
        <taxon>Gunneridae</taxon>
        <taxon>Pentapetalae</taxon>
        <taxon>rosids</taxon>
        <taxon>fabids</taxon>
        <taxon>Fabales</taxon>
        <taxon>Fabaceae</taxon>
        <taxon>Papilionoideae</taxon>
        <taxon>50 kb inversion clade</taxon>
        <taxon>NPAAA clade</taxon>
        <taxon>Hologalegina</taxon>
        <taxon>IRL clade</taxon>
        <taxon>Trifolieae</taxon>
        <taxon>Trifolium</taxon>
    </lineage>
</organism>
<reference evidence="2 3" key="1">
    <citation type="journal article" date="2018" name="Front. Plant Sci.">
        <title>Red Clover (Trifolium pratense) and Zigzag Clover (T. medium) - A Picture of Genomic Similarities and Differences.</title>
        <authorList>
            <person name="Dluhosova J."/>
            <person name="Istvanek J."/>
            <person name="Nedelnik J."/>
            <person name="Repkova J."/>
        </authorList>
    </citation>
    <scope>NUCLEOTIDE SEQUENCE [LARGE SCALE GENOMIC DNA]</scope>
    <source>
        <strain evidence="3">cv. 10/8</strain>
        <tissue evidence="2">Leaf</tissue>
    </source>
</reference>
<comment type="caution">
    <text evidence="2">The sequence shown here is derived from an EMBL/GenBank/DDBJ whole genome shotgun (WGS) entry which is preliminary data.</text>
</comment>
<dbReference type="AlphaFoldDB" id="A0A392V0N9"/>
<proteinExistence type="predicted"/>
<evidence type="ECO:0000256" key="1">
    <source>
        <dbReference type="SAM" id="MobiDB-lite"/>
    </source>
</evidence>